<accession>A0A0G4H9V3</accession>
<dbReference type="SUPFAM" id="SSF48403">
    <property type="entry name" value="Ankyrin repeat"/>
    <property type="match status" value="1"/>
</dbReference>
<proteinExistence type="predicted"/>
<feature type="compositionally biased region" description="Acidic residues" evidence="1">
    <location>
        <begin position="585"/>
        <end position="614"/>
    </location>
</feature>
<gene>
    <name evidence="2" type="ORF">Cvel_25498</name>
</gene>
<protein>
    <submittedName>
        <fullName evidence="2">Uncharacterized protein</fullName>
    </submittedName>
</protein>
<dbReference type="AlphaFoldDB" id="A0A0G4H9V3"/>
<sequence length="715" mass="77764">MTQPGGSSSSSGVASAALTPVNTPPAQGCALAYLLLFAQYLKKKGWGPAKANQHAVSFVLGSSTPGGGEDLFGKYMVPVSLNFYKTVALTREEHGQKFNQLIEFYRNKQKEGAGNSQKDEALVMRRAVRDLASHKALEWLRAHGYLTKDQEAPGQEALNDSFEMPFELPHEWARERRAKRQSTRNGVKNTFIDVKPVSDAPLDAPLRRCRSADALRLEDREEDLSLEPLVERDDDEVSVFSIGEDSFLAGDAMDSLLAGDAMGFAPEWQSLEEEGGDQEMGTARDPAQDVRGVRGQQQDSESNEKADDAPGRGVPLAENDSTGGPAALNRGSVAALVEGEDDSEGGRSNDAPGNVSVSVLPPAENHSTGGPPALTRTMADLLRFYAIEEITNMLFASPSGTTAVSILQVVNRLMETASVPEMLAERLMGHEALFRMIRNSPEFFEVNEELRAVTLRGLSLAPEGGSGISPPVLGLDFQPSSYPPQGTVSALTGSFLQITFDARPLSLCVVSFEHREGLVVGTVREGARVTLMRFPEEGVLLLVDEEEEEDHDGDGDEDEDEDEEGWEDEDGLGEGGEWEFHMDGWDSDWDSDSEGEEEEGEGVEPEEEPEPQQEEDGRQEGGRGGERHERGGERIITIIRDPPSALWLAAEGADLNAVRALVAGGAGVNEADASGDTPLDIAEYWAEVYWNDPPRARVYQRIATFLEENGGMREE</sequence>
<evidence type="ECO:0000313" key="2">
    <source>
        <dbReference type="EMBL" id="CEM40712.1"/>
    </source>
</evidence>
<dbReference type="Gene3D" id="1.25.40.20">
    <property type="entry name" value="Ankyrin repeat-containing domain"/>
    <property type="match status" value="1"/>
</dbReference>
<feature type="region of interest" description="Disordered" evidence="1">
    <location>
        <begin position="540"/>
        <end position="632"/>
    </location>
</feature>
<name>A0A0G4H9V3_9ALVE</name>
<organism evidence="2">
    <name type="scientific">Chromera velia CCMP2878</name>
    <dbReference type="NCBI Taxonomy" id="1169474"/>
    <lineage>
        <taxon>Eukaryota</taxon>
        <taxon>Sar</taxon>
        <taxon>Alveolata</taxon>
        <taxon>Colpodellida</taxon>
        <taxon>Chromeraceae</taxon>
        <taxon>Chromera</taxon>
    </lineage>
</organism>
<dbReference type="VEuPathDB" id="CryptoDB:Cvel_25498"/>
<feature type="compositionally biased region" description="Basic and acidic residues" evidence="1">
    <location>
        <begin position="615"/>
        <end position="632"/>
    </location>
</feature>
<feature type="region of interest" description="Disordered" evidence="1">
    <location>
        <begin position="272"/>
        <end position="374"/>
    </location>
</feature>
<dbReference type="EMBL" id="CDMZ01002092">
    <property type="protein sequence ID" value="CEM40712.1"/>
    <property type="molecule type" value="Genomic_DNA"/>
</dbReference>
<reference evidence="2" key="1">
    <citation type="submission" date="2014-11" db="EMBL/GenBank/DDBJ databases">
        <authorList>
            <person name="Otto D Thomas"/>
            <person name="Naeem Raeece"/>
        </authorList>
    </citation>
    <scope>NUCLEOTIDE SEQUENCE</scope>
</reference>
<feature type="compositionally biased region" description="Acidic residues" evidence="1">
    <location>
        <begin position="543"/>
        <end position="572"/>
    </location>
</feature>
<dbReference type="InterPro" id="IPR036770">
    <property type="entry name" value="Ankyrin_rpt-contain_sf"/>
</dbReference>
<evidence type="ECO:0000256" key="1">
    <source>
        <dbReference type="SAM" id="MobiDB-lite"/>
    </source>
</evidence>